<organism evidence="1 2">
    <name type="scientific">Prosthecobacter dejongeii</name>
    <dbReference type="NCBI Taxonomy" id="48465"/>
    <lineage>
        <taxon>Bacteria</taxon>
        <taxon>Pseudomonadati</taxon>
        <taxon>Verrucomicrobiota</taxon>
        <taxon>Verrucomicrobiia</taxon>
        <taxon>Verrucomicrobiales</taxon>
        <taxon>Verrucomicrobiaceae</taxon>
        <taxon>Prosthecobacter</taxon>
    </lineage>
</organism>
<evidence type="ECO:0000313" key="2">
    <source>
        <dbReference type="Proteomes" id="UP000534294"/>
    </source>
</evidence>
<dbReference type="CDD" id="cd00657">
    <property type="entry name" value="Ferritin_like"/>
    <property type="match status" value="1"/>
</dbReference>
<accession>A0A7W7YN69</accession>
<dbReference type="RefSeq" id="WP_184210830.1">
    <property type="nucleotide sequence ID" value="NZ_JACHIF010000007.1"/>
</dbReference>
<dbReference type="AlphaFoldDB" id="A0A7W7YN69"/>
<dbReference type="SUPFAM" id="SSF47240">
    <property type="entry name" value="Ferritin-like"/>
    <property type="match status" value="1"/>
</dbReference>
<dbReference type="Proteomes" id="UP000534294">
    <property type="component" value="Unassembled WGS sequence"/>
</dbReference>
<dbReference type="Gene3D" id="1.10.620.20">
    <property type="entry name" value="Ribonucleotide Reductase, subunit A"/>
    <property type="match status" value="1"/>
</dbReference>
<protein>
    <recommendedName>
        <fullName evidence="3">Ferritin-like domain-containing protein</fullName>
    </recommendedName>
</protein>
<name>A0A7W7YN69_9BACT</name>
<sequence>MNTSFWIHHFQTNAAVHDQLLFEEPSSLPESIREPLVHSLAIFQLGESGGGTRLRRYAREVAPLENFRGYQRAIDLFVCEEQAHARLLGRLVDHLKGSLLQKQWTNSIFRRLRFLVNLEFAIQVLLTAELVAEVYYGSLYLRVPDAAVKAACRQILRDEMKHLEFQRQFLAERVATFTPVGRYLWRCQFQVIHALTTRVVAWDHRQCLKALGMSFSGFVQRCRESQERFQARLDERVQNLDAAPSAFEVAEPGRSKVQVPR</sequence>
<dbReference type="EMBL" id="JACHIF010000007">
    <property type="protein sequence ID" value="MBB5039265.1"/>
    <property type="molecule type" value="Genomic_DNA"/>
</dbReference>
<proteinExistence type="predicted"/>
<evidence type="ECO:0008006" key="3">
    <source>
        <dbReference type="Google" id="ProtNLM"/>
    </source>
</evidence>
<dbReference type="InterPro" id="IPR009078">
    <property type="entry name" value="Ferritin-like_SF"/>
</dbReference>
<reference evidence="1 2" key="1">
    <citation type="submission" date="2020-08" db="EMBL/GenBank/DDBJ databases">
        <title>Genomic Encyclopedia of Type Strains, Phase IV (KMG-IV): sequencing the most valuable type-strain genomes for metagenomic binning, comparative biology and taxonomic classification.</title>
        <authorList>
            <person name="Goeker M."/>
        </authorList>
    </citation>
    <scope>NUCLEOTIDE SEQUENCE [LARGE SCALE GENOMIC DNA]</scope>
    <source>
        <strain evidence="1 2">DSM 12251</strain>
    </source>
</reference>
<evidence type="ECO:0000313" key="1">
    <source>
        <dbReference type="EMBL" id="MBB5039265.1"/>
    </source>
</evidence>
<gene>
    <name evidence="1" type="ORF">HNQ64_003534</name>
</gene>
<comment type="caution">
    <text evidence="1">The sequence shown here is derived from an EMBL/GenBank/DDBJ whole genome shotgun (WGS) entry which is preliminary data.</text>
</comment>
<dbReference type="GO" id="GO:0016491">
    <property type="term" value="F:oxidoreductase activity"/>
    <property type="evidence" value="ECO:0007669"/>
    <property type="project" value="InterPro"/>
</dbReference>
<keyword evidence="2" id="KW-1185">Reference proteome</keyword>
<dbReference type="InterPro" id="IPR012348">
    <property type="entry name" value="RNR-like"/>
</dbReference>